<dbReference type="PANTHER" id="PTHR33266:SF1">
    <property type="entry name" value="F-BOX DOMAIN-CONTAINING PROTEIN"/>
    <property type="match status" value="1"/>
</dbReference>
<protein>
    <submittedName>
        <fullName evidence="1">8711_t:CDS:1</fullName>
    </submittedName>
</protein>
<evidence type="ECO:0000313" key="1">
    <source>
        <dbReference type="EMBL" id="CAG8670473.1"/>
    </source>
</evidence>
<feature type="non-terminal residue" evidence="1">
    <location>
        <position position="1"/>
    </location>
</feature>
<dbReference type="Proteomes" id="UP000789739">
    <property type="component" value="Unassembled WGS sequence"/>
</dbReference>
<dbReference type="EMBL" id="CAJVPI010004855">
    <property type="protein sequence ID" value="CAG8670473.1"/>
    <property type="molecule type" value="Genomic_DNA"/>
</dbReference>
<comment type="caution">
    <text evidence="1">The sequence shown here is derived from an EMBL/GenBank/DDBJ whole genome shotgun (WGS) entry which is preliminary data.</text>
</comment>
<dbReference type="OrthoDB" id="2432117at2759"/>
<dbReference type="AlphaFoldDB" id="A0A9N9EC05"/>
<reference evidence="1" key="1">
    <citation type="submission" date="2021-06" db="EMBL/GenBank/DDBJ databases">
        <authorList>
            <person name="Kallberg Y."/>
            <person name="Tangrot J."/>
            <person name="Rosling A."/>
        </authorList>
    </citation>
    <scope>NUCLEOTIDE SEQUENCE</scope>
    <source>
        <strain evidence="1">BR232B</strain>
    </source>
</reference>
<dbReference type="PANTHER" id="PTHR33266">
    <property type="entry name" value="CHROMOSOME 15, WHOLE GENOME SHOTGUN SEQUENCE"/>
    <property type="match status" value="1"/>
</dbReference>
<keyword evidence="2" id="KW-1185">Reference proteome</keyword>
<proteinExistence type="predicted"/>
<evidence type="ECO:0000313" key="2">
    <source>
        <dbReference type="Proteomes" id="UP000789739"/>
    </source>
</evidence>
<sequence>MASSSKDTLNPPADELTDFFLYLENHTHEGKSNTELNDDRKRSRDAYFERWLGHALANDTANATLFREKYDKSDRTGQKRKAENLDVVTAKKAFTDEFVDVNGVMNEFEQHIKYCLDTCNKDPVYAPYFALIQSSGYGKSRLIAELAQNTYVIYICLHSSDAHGYPLRTSVADDLLLTLTTLQRKEGALAAI</sequence>
<name>A0A9N9EC05_9GLOM</name>
<organism evidence="1 2">
    <name type="scientific">Paraglomus brasilianum</name>
    <dbReference type="NCBI Taxonomy" id="144538"/>
    <lineage>
        <taxon>Eukaryota</taxon>
        <taxon>Fungi</taxon>
        <taxon>Fungi incertae sedis</taxon>
        <taxon>Mucoromycota</taxon>
        <taxon>Glomeromycotina</taxon>
        <taxon>Glomeromycetes</taxon>
        <taxon>Paraglomerales</taxon>
        <taxon>Paraglomeraceae</taxon>
        <taxon>Paraglomus</taxon>
    </lineage>
</organism>
<accession>A0A9N9EC05</accession>
<gene>
    <name evidence="1" type="ORF">PBRASI_LOCUS11276</name>
</gene>